<protein>
    <submittedName>
        <fullName evidence="1">Uncharacterized protein</fullName>
    </submittedName>
</protein>
<comment type="caution">
    <text evidence="1">The sequence shown here is derived from an EMBL/GenBank/DDBJ whole genome shotgun (WGS) entry which is preliminary data.</text>
</comment>
<sequence>MERVKDDRVGDRVDATHFAADLRTEAQHVIEGGWTDSQLEGTNLLGARAVMDPASVADADEVWANVQWSSEGSAADCAAGFARTRRWFESVRD</sequence>
<dbReference type="EMBL" id="JBHMAS010000031">
    <property type="protein sequence ID" value="MFB9780896.1"/>
    <property type="molecule type" value="Genomic_DNA"/>
</dbReference>
<organism evidence="1 2">
    <name type="scientific">Rhodococcus baikonurensis</name>
    <dbReference type="NCBI Taxonomy" id="172041"/>
    <lineage>
        <taxon>Bacteria</taxon>
        <taxon>Bacillati</taxon>
        <taxon>Actinomycetota</taxon>
        <taxon>Actinomycetes</taxon>
        <taxon>Mycobacteriales</taxon>
        <taxon>Nocardiaceae</taxon>
        <taxon>Rhodococcus</taxon>
        <taxon>Rhodococcus erythropolis group</taxon>
    </lineage>
</organism>
<name>A0ABV5XEJ4_9NOCA</name>
<accession>A0ABV5XEJ4</accession>
<reference evidence="1 2" key="1">
    <citation type="submission" date="2024-09" db="EMBL/GenBank/DDBJ databases">
        <authorList>
            <person name="Sun Q."/>
            <person name="Mori K."/>
        </authorList>
    </citation>
    <scope>NUCLEOTIDE SEQUENCE [LARGE SCALE GENOMIC DNA]</scope>
    <source>
        <strain evidence="1 2">JCM 11411</strain>
    </source>
</reference>
<gene>
    <name evidence="1" type="ORF">ACFFQ6_14450</name>
</gene>
<proteinExistence type="predicted"/>
<keyword evidence="2" id="KW-1185">Reference proteome</keyword>
<dbReference type="RefSeq" id="WP_378374883.1">
    <property type="nucleotide sequence ID" value="NZ_JBHMAS010000031.1"/>
</dbReference>
<evidence type="ECO:0000313" key="2">
    <source>
        <dbReference type="Proteomes" id="UP001589587"/>
    </source>
</evidence>
<dbReference type="Proteomes" id="UP001589587">
    <property type="component" value="Unassembled WGS sequence"/>
</dbReference>
<evidence type="ECO:0000313" key="1">
    <source>
        <dbReference type="EMBL" id="MFB9780896.1"/>
    </source>
</evidence>